<dbReference type="AlphaFoldDB" id="A0A1I0EC56"/>
<dbReference type="RefSeq" id="WP_170840778.1">
    <property type="nucleotide sequence ID" value="NZ_FOHE01000011.1"/>
</dbReference>
<dbReference type="EMBL" id="FOHE01000011">
    <property type="protein sequence ID" value="SET42842.1"/>
    <property type="molecule type" value="Genomic_DNA"/>
</dbReference>
<sequence length="49" mass="5617">MTDSEKIKRDIDEYITKNHPQVVYEGTIPTDDDLADYYAIDTIKAVRVG</sequence>
<evidence type="ECO:0000313" key="2">
    <source>
        <dbReference type="Proteomes" id="UP000198618"/>
    </source>
</evidence>
<dbReference type="STRING" id="930131.SAMN05216389_11139"/>
<evidence type="ECO:0000313" key="1">
    <source>
        <dbReference type="EMBL" id="SET42842.1"/>
    </source>
</evidence>
<organism evidence="1 2">
    <name type="scientific">Oceanobacillus limi</name>
    <dbReference type="NCBI Taxonomy" id="930131"/>
    <lineage>
        <taxon>Bacteria</taxon>
        <taxon>Bacillati</taxon>
        <taxon>Bacillota</taxon>
        <taxon>Bacilli</taxon>
        <taxon>Bacillales</taxon>
        <taxon>Bacillaceae</taxon>
        <taxon>Oceanobacillus</taxon>
    </lineage>
</organism>
<protein>
    <submittedName>
        <fullName evidence="1">Uncharacterized protein</fullName>
    </submittedName>
</protein>
<keyword evidence="2" id="KW-1185">Reference proteome</keyword>
<name>A0A1I0EC56_9BACI</name>
<accession>A0A1I0EC56</accession>
<proteinExistence type="predicted"/>
<dbReference type="Proteomes" id="UP000198618">
    <property type="component" value="Unassembled WGS sequence"/>
</dbReference>
<gene>
    <name evidence="1" type="ORF">SAMN05216389_11139</name>
</gene>
<reference evidence="1 2" key="1">
    <citation type="submission" date="2016-10" db="EMBL/GenBank/DDBJ databases">
        <authorList>
            <person name="de Groot N.N."/>
        </authorList>
    </citation>
    <scope>NUCLEOTIDE SEQUENCE [LARGE SCALE GENOMIC DNA]</scope>
    <source>
        <strain evidence="1 2">IBRC-M 10780</strain>
    </source>
</reference>